<dbReference type="Pfam" id="PF03713">
    <property type="entry name" value="DUF305"/>
    <property type="match status" value="1"/>
</dbReference>
<dbReference type="Proteomes" id="UP001165383">
    <property type="component" value="Unassembled WGS sequence"/>
</dbReference>
<comment type="caution">
    <text evidence="3">The sequence shown here is derived from an EMBL/GenBank/DDBJ whole genome shotgun (WGS) entry which is preliminary data.</text>
</comment>
<keyword evidence="1" id="KW-0472">Membrane</keyword>
<evidence type="ECO:0000313" key="3">
    <source>
        <dbReference type="EMBL" id="MCL6740557.1"/>
    </source>
</evidence>
<name>A0ABT0S8V0_9SPHN</name>
<keyword evidence="1" id="KW-0812">Transmembrane</keyword>
<feature type="transmembrane region" description="Helical" evidence="1">
    <location>
        <begin position="74"/>
        <end position="91"/>
    </location>
</feature>
<dbReference type="InterPro" id="IPR005183">
    <property type="entry name" value="DUF305_CopM-like"/>
</dbReference>
<feature type="transmembrane region" description="Helical" evidence="1">
    <location>
        <begin position="42"/>
        <end position="62"/>
    </location>
</feature>
<evidence type="ECO:0000256" key="1">
    <source>
        <dbReference type="SAM" id="Phobius"/>
    </source>
</evidence>
<dbReference type="InterPro" id="IPR012347">
    <property type="entry name" value="Ferritin-like"/>
</dbReference>
<dbReference type="Gene3D" id="1.20.1260.10">
    <property type="match status" value="1"/>
</dbReference>
<accession>A0ABT0S8V0</accession>
<protein>
    <submittedName>
        <fullName evidence="3">DUF305 domain-containing protein</fullName>
    </submittedName>
</protein>
<proteinExistence type="predicted"/>
<reference evidence="3" key="1">
    <citation type="submission" date="2022-05" db="EMBL/GenBank/DDBJ databases">
        <authorList>
            <person name="Jo J.-H."/>
            <person name="Im W.-T."/>
        </authorList>
    </citation>
    <scope>NUCLEOTIDE SEQUENCE</scope>
    <source>
        <strain evidence="3">RB56-2</strain>
    </source>
</reference>
<dbReference type="PANTHER" id="PTHR36933:SF1">
    <property type="entry name" value="SLL0788 PROTEIN"/>
    <property type="match status" value="1"/>
</dbReference>
<evidence type="ECO:0000259" key="2">
    <source>
        <dbReference type="Pfam" id="PF03713"/>
    </source>
</evidence>
<dbReference type="EMBL" id="JAMGBB010000001">
    <property type="protein sequence ID" value="MCL6740557.1"/>
    <property type="molecule type" value="Genomic_DNA"/>
</dbReference>
<feature type="transmembrane region" description="Helical" evidence="1">
    <location>
        <begin position="12"/>
        <end position="36"/>
    </location>
</feature>
<sequence>MSREMVRHHYLMLGVNLLLSLIIMYVAMFAMIWSFGEFVQNINFFYMALVMWAPMAAVMLLTMRAMYPNKKLNGLLYLGFAAVFILSMIGIREQSLVGDQQFLRSMIPHHSGAVLMCEKAKITDPEIQSLCQGIISSQTSEIDQMKAILERK</sequence>
<dbReference type="PANTHER" id="PTHR36933">
    <property type="entry name" value="SLL0788 PROTEIN"/>
    <property type="match status" value="1"/>
</dbReference>
<evidence type="ECO:0000313" key="4">
    <source>
        <dbReference type="Proteomes" id="UP001165383"/>
    </source>
</evidence>
<organism evidence="3 4">
    <name type="scientific">Sphingomonas brevis</name>
    <dbReference type="NCBI Taxonomy" id="2908206"/>
    <lineage>
        <taxon>Bacteria</taxon>
        <taxon>Pseudomonadati</taxon>
        <taxon>Pseudomonadota</taxon>
        <taxon>Alphaproteobacteria</taxon>
        <taxon>Sphingomonadales</taxon>
        <taxon>Sphingomonadaceae</taxon>
        <taxon>Sphingomonas</taxon>
    </lineage>
</organism>
<keyword evidence="1" id="KW-1133">Transmembrane helix</keyword>
<keyword evidence="4" id="KW-1185">Reference proteome</keyword>
<dbReference type="RefSeq" id="WP_249914982.1">
    <property type="nucleotide sequence ID" value="NZ_JAMGBB010000001.1"/>
</dbReference>
<feature type="domain" description="DUF305" evidence="2">
    <location>
        <begin position="99"/>
        <end position="149"/>
    </location>
</feature>
<gene>
    <name evidence="3" type="ORF">LZ518_05350</name>
</gene>